<protein>
    <recommendedName>
        <fullName evidence="3">Sugar O-methyltransferase</fullName>
    </recommendedName>
</protein>
<dbReference type="NCBIfam" id="TIGR04371">
    <property type="entry name" value="methyltran_NanM"/>
    <property type="match status" value="1"/>
</dbReference>
<evidence type="ECO:0008006" key="3">
    <source>
        <dbReference type="Google" id="ProtNLM"/>
    </source>
</evidence>
<dbReference type="Proteomes" id="UP000238701">
    <property type="component" value="Unassembled WGS sequence"/>
</dbReference>
<dbReference type="InterPro" id="IPR030807">
    <property type="entry name" value="Methyltran_NanM"/>
</dbReference>
<gene>
    <name evidence="1" type="ORF">SBA1_610013</name>
</gene>
<name>A0A2U3L1V3_9BACT</name>
<dbReference type="AlphaFoldDB" id="A0A2U3L1V3"/>
<reference evidence="2" key="1">
    <citation type="submission" date="2018-02" db="EMBL/GenBank/DDBJ databases">
        <authorList>
            <person name="Hausmann B."/>
        </authorList>
    </citation>
    <scope>NUCLEOTIDE SEQUENCE [LARGE SCALE GENOMIC DNA]</scope>
    <source>
        <strain evidence="2">Peat soil MAG SbA1</strain>
    </source>
</reference>
<sequence length="349" mass="39774">MDESALRRIREIKSNIEAMLVERQTLRDPGAPPSSYWTDFCSAFDYTLGLPESAFLKLRIHTYHFTAETYQTYYFGNADQFWATNHVTELTQGIPPELVINEPAGGIGFHYPCGRFLSEDTIRFQKVINTLYRSGIIGPLRERKASTVLEIGAGYGRLAHHISEVIPGVHYLIVDLPESLLFSAAYLTLQNPGKRIYLYEPTDDTEVTLSRIRNGAYDFALFPNYKIGVLRPLSFDLVLNTASLQEMKADQVERYLDFIRDTCAGVFYSRNQDRQPRNRELVSLNSMMRSRFQMTEIPEWRARVGAGSAVKRYVRSAARSLAVTLGLIPSASKEEDNPYRQFISTPLRS</sequence>
<dbReference type="OrthoDB" id="112998at2"/>
<dbReference type="EMBL" id="OMOD01000157">
    <property type="protein sequence ID" value="SPF45883.1"/>
    <property type="molecule type" value="Genomic_DNA"/>
</dbReference>
<proteinExistence type="predicted"/>
<organism evidence="1 2">
    <name type="scientific">Candidatus Sulfotelmatobacter kueseliae</name>
    <dbReference type="NCBI Taxonomy" id="2042962"/>
    <lineage>
        <taxon>Bacteria</taxon>
        <taxon>Pseudomonadati</taxon>
        <taxon>Acidobacteriota</taxon>
        <taxon>Terriglobia</taxon>
        <taxon>Terriglobales</taxon>
        <taxon>Candidatus Korobacteraceae</taxon>
        <taxon>Candidatus Sulfotelmatobacter</taxon>
    </lineage>
</organism>
<accession>A0A2U3L1V3</accession>
<evidence type="ECO:0000313" key="2">
    <source>
        <dbReference type="Proteomes" id="UP000238701"/>
    </source>
</evidence>
<evidence type="ECO:0000313" key="1">
    <source>
        <dbReference type="EMBL" id="SPF45883.1"/>
    </source>
</evidence>
<dbReference type="InterPro" id="IPR029063">
    <property type="entry name" value="SAM-dependent_MTases_sf"/>
</dbReference>
<dbReference type="SUPFAM" id="SSF53335">
    <property type="entry name" value="S-adenosyl-L-methionine-dependent methyltransferases"/>
    <property type="match status" value="1"/>
</dbReference>
<dbReference type="Gene3D" id="3.40.50.150">
    <property type="entry name" value="Vaccinia Virus protein VP39"/>
    <property type="match status" value="1"/>
</dbReference>